<dbReference type="RefSeq" id="WP_146646383.1">
    <property type="nucleotide sequence ID" value="NZ_CP012333.1"/>
</dbReference>
<gene>
    <name evidence="1" type="ORF">AKJ09_01503</name>
</gene>
<organism evidence="1 2">
    <name type="scientific">Labilithrix luteola</name>
    <dbReference type="NCBI Taxonomy" id="1391654"/>
    <lineage>
        <taxon>Bacteria</taxon>
        <taxon>Pseudomonadati</taxon>
        <taxon>Myxococcota</taxon>
        <taxon>Polyangia</taxon>
        <taxon>Polyangiales</taxon>
        <taxon>Labilitrichaceae</taxon>
        <taxon>Labilithrix</taxon>
    </lineage>
</organism>
<proteinExistence type="predicted"/>
<evidence type="ECO:0000313" key="1">
    <source>
        <dbReference type="EMBL" id="AKU94839.1"/>
    </source>
</evidence>
<reference evidence="1 2" key="1">
    <citation type="submission" date="2015-08" db="EMBL/GenBank/DDBJ databases">
        <authorList>
            <person name="Babu N.S."/>
            <person name="Beckwith C.J."/>
            <person name="Beseler K.G."/>
            <person name="Brison A."/>
            <person name="Carone J.V."/>
            <person name="Caskin T.P."/>
            <person name="Diamond M."/>
            <person name="Durham M.E."/>
            <person name="Foxe J.M."/>
            <person name="Go M."/>
            <person name="Henderson B.A."/>
            <person name="Jones I.B."/>
            <person name="McGettigan J.A."/>
            <person name="Micheletti S.J."/>
            <person name="Nasrallah M.E."/>
            <person name="Ortiz D."/>
            <person name="Piller C.R."/>
            <person name="Privatt S.R."/>
            <person name="Schneider S.L."/>
            <person name="Sharp S."/>
            <person name="Smith T.C."/>
            <person name="Stanton J.D."/>
            <person name="Ullery H.E."/>
            <person name="Wilson R.J."/>
            <person name="Serrano M.G."/>
            <person name="Buck G."/>
            <person name="Lee V."/>
            <person name="Wang Y."/>
            <person name="Carvalho R."/>
            <person name="Voegtly L."/>
            <person name="Shi R."/>
            <person name="Duckworth R."/>
            <person name="Johnson A."/>
            <person name="Loviza R."/>
            <person name="Walstead R."/>
            <person name="Shah Z."/>
            <person name="Kiflezghi M."/>
            <person name="Wade K."/>
            <person name="Ball S.L."/>
            <person name="Bradley K.W."/>
            <person name="Asai D.J."/>
            <person name="Bowman C.A."/>
            <person name="Russell D.A."/>
            <person name="Pope W.H."/>
            <person name="Jacobs-Sera D."/>
            <person name="Hendrix R.W."/>
            <person name="Hatfull G.F."/>
        </authorList>
    </citation>
    <scope>NUCLEOTIDE SEQUENCE [LARGE SCALE GENOMIC DNA]</scope>
    <source>
        <strain evidence="1 2">DSM 27648</strain>
    </source>
</reference>
<keyword evidence="2" id="KW-1185">Reference proteome</keyword>
<protein>
    <submittedName>
        <fullName evidence="1">Uncharacterized protein</fullName>
    </submittedName>
</protein>
<accession>A0A0K1PNZ7</accession>
<evidence type="ECO:0000313" key="2">
    <source>
        <dbReference type="Proteomes" id="UP000064967"/>
    </source>
</evidence>
<dbReference type="EMBL" id="CP012333">
    <property type="protein sequence ID" value="AKU94839.1"/>
    <property type="molecule type" value="Genomic_DNA"/>
</dbReference>
<dbReference type="Proteomes" id="UP000064967">
    <property type="component" value="Chromosome"/>
</dbReference>
<sequence length="193" mass="20713">MKSRSREFLDRVVPAACVDLFGAYGITIRPKSAPAVGGSSRPPFAPDECSGGLVSFSGDLMSGSLLLVGSFEFLSSSRPPEVRRRPLTSSSSADWILVRDWSMELVNQLLGRIRNRLHVHRVALETKCPTAVSGPSLGVAMRSRTSTPFEFATSTPGQVVCVWLDATLSPSVELGATVDDTATLQKEGEVVVF</sequence>
<dbReference type="KEGG" id="llu:AKJ09_01503"/>
<dbReference type="STRING" id="1391654.AKJ09_01503"/>
<dbReference type="OrthoDB" id="5505597at2"/>
<dbReference type="AlphaFoldDB" id="A0A0K1PNZ7"/>
<name>A0A0K1PNZ7_9BACT</name>